<dbReference type="RefSeq" id="WP_009552085.1">
    <property type="nucleotide sequence ID" value="NZ_CALVCX010000117.1"/>
</dbReference>
<dbReference type="KEGG" id="lsw:GTO87_07635"/>
<name>A0A7H9ELU8_9LACO</name>
<dbReference type="GeneID" id="89600233"/>
<dbReference type="Proteomes" id="UP000510886">
    <property type="component" value="Chromosome"/>
</dbReference>
<dbReference type="EMBL" id="CP047418">
    <property type="protein sequence ID" value="QLL78461.1"/>
    <property type="molecule type" value="Genomic_DNA"/>
</dbReference>
<dbReference type="AlphaFoldDB" id="A0A7H9ELU8"/>
<reference evidence="1 2" key="1">
    <citation type="submission" date="2020-01" db="EMBL/GenBank/DDBJ databases">
        <title>Complete and circular genome sequences of six lactobacillus isolates from horses.</title>
        <authorList>
            <person name="Hassan H.M."/>
        </authorList>
    </citation>
    <scope>NUCLEOTIDE SEQUENCE [LARGE SCALE GENOMIC DNA]</scope>
    <source>
        <strain evidence="1 2">1A</strain>
    </source>
</reference>
<accession>A0A7H9ELU8</accession>
<gene>
    <name evidence="1" type="ORF">GTO87_07635</name>
</gene>
<proteinExistence type="predicted"/>
<sequence length="101" mass="11577">MSNTIIEKIDAREDKDKTWRLSDSQSGHYLNVIFDRNLEEGMKVKRNFSFNRFESEQINELTKLVPHLTSDYSISIDSNAVGLAFMPIANCDAKSMMVEIS</sequence>
<protein>
    <submittedName>
        <fullName evidence="1">Uncharacterized protein</fullName>
    </submittedName>
</protein>
<organism evidence="1 2">
    <name type="scientific">Ligilactobacillus saerimneri</name>
    <dbReference type="NCBI Taxonomy" id="228229"/>
    <lineage>
        <taxon>Bacteria</taxon>
        <taxon>Bacillati</taxon>
        <taxon>Bacillota</taxon>
        <taxon>Bacilli</taxon>
        <taxon>Lactobacillales</taxon>
        <taxon>Lactobacillaceae</taxon>
        <taxon>Ligilactobacillus</taxon>
    </lineage>
</organism>
<evidence type="ECO:0000313" key="1">
    <source>
        <dbReference type="EMBL" id="QLL78461.1"/>
    </source>
</evidence>
<evidence type="ECO:0000313" key="2">
    <source>
        <dbReference type="Proteomes" id="UP000510886"/>
    </source>
</evidence>